<dbReference type="GO" id="GO:0016874">
    <property type="term" value="F:ligase activity"/>
    <property type="evidence" value="ECO:0007669"/>
    <property type="project" value="UniProtKB-KW"/>
</dbReference>
<dbReference type="PANTHER" id="PTHR37422">
    <property type="entry name" value="TEICHURONIC ACID BIOSYNTHESIS PROTEIN TUAE"/>
    <property type="match status" value="1"/>
</dbReference>
<evidence type="ECO:0000256" key="1">
    <source>
        <dbReference type="ARBA" id="ARBA00004141"/>
    </source>
</evidence>
<dbReference type="InterPro" id="IPR051533">
    <property type="entry name" value="WaaL-like"/>
</dbReference>
<protein>
    <submittedName>
        <fullName evidence="8">O-antigen ligase like membrane protein</fullName>
    </submittedName>
</protein>
<keyword evidence="2 6" id="KW-0812">Transmembrane</keyword>
<feature type="domain" description="O-antigen ligase-related" evidence="7">
    <location>
        <begin position="223"/>
        <end position="349"/>
    </location>
</feature>
<keyword evidence="4 6" id="KW-0472">Membrane</keyword>
<reference evidence="9" key="1">
    <citation type="submission" date="2016-10" db="EMBL/GenBank/DDBJ databases">
        <authorList>
            <person name="Varghese N."/>
            <person name="Submissions S."/>
        </authorList>
    </citation>
    <scope>NUCLEOTIDE SEQUENCE [LARGE SCALE GENOMIC DNA]</scope>
    <source>
        <strain evidence="9">DSM 44209</strain>
    </source>
</reference>
<dbReference type="InterPro" id="IPR007016">
    <property type="entry name" value="O-antigen_ligase-rel_domated"/>
</dbReference>
<dbReference type="Pfam" id="PF04932">
    <property type="entry name" value="Wzy_C"/>
    <property type="match status" value="1"/>
</dbReference>
<evidence type="ECO:0000313" key="8">
    <source>
        <dbReference type="EMBL" id="SET97630.1"/>
    </source>
</evidence>
<feature type="transmembrane region" description="Helical" evidence="6">
    <location>
        <begin position="257"/>
        <end position="281"/>
    </location>
</feature>
<evidence type="ECO:0000256" key="6">
    <source>
        <dbReference type="SAM" id="Phobius"/>
    </source>
</evidence>
<dbReference type="PANTHER" id="PTHR37422:SF13">
    <property type="entry name" value="LIPOPOLYSACCHARIDE BIOSYNTHESIS PROTEIN PA4999-RELATED"/>
    <property type="match status" value="1"/>
</dbReference>
<keyword evidence="8" id="KW-0436">Ligase</keyword>
<feature type="transmembrane region" description="Helical" evidence="6">
    <location>
        <begin position="191"/>
        <end position="211"/>
    </location>
</feature>
<feature type="transmembrane region" description="Helical" evidence="6">
    <location>
        <begin position="383"/>
        <end position="401"/>
    </location>
</feature>
<gene>
    <name evidence="8" type="ORF">SAMN04488546_4513</name>
</gene>
<feature type="transmembrane region" description="Helical" evidence="6">
    <location>
        <begin position="100"/>
        <end position="118"/>
    </location>
</feature>
<proteinExistence type="predicted"/>
<dbReference type="OrthoDB" id="5187205at2"/>
<evidence type="ECO:0000256" key="2">
    <source>
        <dbReference type="ARBA" id="ARBA00022692"/>
    </source>
</evidence>
<dbReference type="RefSeq" id="WP_091448557.1">
    <property type="nucleotide sequence ID" value="NZ_FOIE01000012.1"/>
</dbReference>
<feature type="compositionally biased region" description="Low complexity" evidence="5">
    <location>
        <begin position="417"/>
        <end position="427"/>
    </location>
</feature>
<feature type="transmembrane region" description="Helical" evidence="6">
    <location>
        <begin position="345"/>
        <end position="363"/>
    </location>
</feature>
<evidence type="ECO:0000313" key="9">
    <source>
        <dbReference type="Proteomes" id="UP000198507"/>
    </source>
</evidence>
<comment type="subcellular location">
    <subcellularLocation>
        <location evidence="1">Membrane</location>
        <topology evidence="1">Multi-pass membrane protein</topology>
    </subcellularLocation>
</comment>
<evidence type="ECO:0000256" key="3">
    <source>
        <dbReference type="ARBA" id="ARBA00022989"/>
    </source>
</evidence>
<keyword evidence="3 6" id="KW-1133">Transmembrane helix</keyword>
<accession>A0A1I0IMR4</accession>
<dbReference type="AlphaFoldDB" id="A0A1I0IMR4"/>
<dbReference type="GO" id="GO:0016020">
    <property type="term" value="C:membrane"/>
    <property type="evidence" value="ECO:0007669"/>
    <property type="project" value="UniProtKB-SubCell"/>
</dbReference>
<feature type="transmembrane region" description="Helical" evidence="6">
    <location>
        <begin position="52"/>
        <end position="71"/>
    </location>
</feature>
<name>A0A1I0IMR4_9ACTN</name>
<sequence>MSPTRLHARLWPLAPGVAIVATVAGAVLAPLATGAAVLGLAVLCATVRRPRATAVAAMVGGPLFLSGYAAGPVTLDNVTVLYGAAVGTGWLLARRRVGTPLAAWPAALALAVTLAAAANGGAGLPGTARFLSLVVLVLLVANSAPETRRRTTTWVEIGVTVGALVLIAQPLTGYPEAFGTAEGVGQRFGGLFGHPNFAAYTICLVLLYQLYATRFTALRLGSAATLLLALLLTGSRAALLVFVVLLLPALWLRARRFFGLLLPAVAALPFVGTTVVTRLASIAETGGLSGRNASGWRFGQWQDALEATRGHELLGIGWGQTVSVMGDELGAHSTYVQLWLEVGRIGSLVAAVGLAVLLLAARASRTALVLVAYALITSISDPVLLYPACLTVLLVLLAHLLPGDEGASLDPQPPSAAAPRAGEARTAVPIATRRPQGAPA</sequence>
<organism evidence="8 9">
    <name type="scientific">Geodermatophilus poikilotrophus</name>
    <dbReference type="NCBI Taxonomy" id="1333667"/>
    <lineage>
        <taxon>Bacteria</taxon>
        <taxon>Bacillati</taxon>
        <taxon>Actinomycetota</taxon>
        <taxon>Actinomycetes</taxon>
        <taxon>Geodermatophilales</taxon>
        <taxon>Geodermatophilaceae</taxon>
        <taxon>Geodermatophilus</taxon>
    </lineage>
</organism>
<feature type="transmembrane region" description="Helical" evidence="6">
    <location>
        <begin position="124"/>
        <end position="141"/>
    </location>
</feature>
<dbReference type="Proteomes" id="UP000198507">
    <property type="component" value="Unassembled WGS sequence"/>
</dbReference>
<feature type="transmembrane region" description="Helical" evidence="6">
    <location>
        <begin position="223"/>
        <end position="251"/>
    </location>
</feature>
<feature type="transmembrane region" description="Helical" evidence="6">
    <location>
        <begin position="77"/>
        <end position="93"/>
    </location>
</feature>
<feature type="region of interest" description="Disordered" evidence="5">
    <location>
        <begin position="408"/>
        <end position="440"/>
    </location>
</feature>
<evidence type="ECO:0000256" key="4">
    <source>
        <dbReference type="ARBA" id="ARBA00023136"/>
    </source>
</evidence>
<evidence type="ECO:0000259" key="7">
    <source>
        <dbReference type="Pfam" id="PF04932"/>
    </source>
</evidence>
<evidence type="ECO:0000256" key="5">
    <source>
        <dbReference type="SAM" id="MobiDB-lite"/>
    </source>
</evidence>
<dbReference type="EMBL" id="FOIE01000012">
    <property type="protein sequence ID" value="SET97630.1"/>
    <property type="molecule type" value="Genomic_DNA"/>
</dbReference>
<keyword evidence="9" id="KW-1185">Reference proteome</keyword>
<feature type="transmembrane region" description="Helical" evidence="6">
    <location>
        <begin position="12"/>
        <end position="45"/>
    </location>
</feature>